<evidence type="ECO:0000259" key="10">
    <source>
        <dbReference type="Pfam" id="PF18113"/>
    </source>
</evidence>
<dbReference type="RefSeq" id="WP_042387658.1">
    <property type="nucleotide sequence ID" value="NZ_BBMZ01000002.1"/>
</dbReference>
<dbReference type="SUPFAM" id="SSF51905">
    <property type="entry name" value="FAD/NAD(P)-binding domain"/>
    <property type="match status" value="1"/>
</dbReference>
<evidence type="ECO:0000256" key="2">
    <source>
        <dbReference type="ARBA" id="ARBA00004496"/>
    </source>
</evidence>
<protein>
    <submittedName>
        <fullName evidence="11">Nitric oxide reductase flavorubredoxin reductase</fullName>
    </submittedName>
</protein>
<evidence type="ECO:0000313" key="11">
    <source>
        <dbReference type="EMBL" id="GAL56455.1"/>
    </source>
</evidence>
<evidence type="ECO:0000256" key="1">
    <source>
        <dbReference type="ARBA" id="ARBA00001974"/>
    </source>
</evidence>
<evidence type="ECO:0000256" key="5">
    <source>
        <dbReference type="ARBA" id="ARBA00022630"/>
    </source>
</evidence>
<comment type="subcellular location">
    <subcellularLocation>
        <location evidence="2">Cytoplasm</location>
    </subcellularLocation>
</comment>
<accession>A0A090UV39</accession>
<sequence>MNHGIVIIGSGFAARQLVKNIRKLDANVPVTLIAADSIDEYNKPDLSHVISQSQRADDLTRQTAGEFAEQFNLRLFPYTWVTDIDAAAHVVKAGDRSWQYDKLVLATGASAFVPPVEGRELMLTLNSQREYRACETALRDAQRVMIIGSGLIGTELAMDFCRAGKEVTLIDRAASILPTLMPPEVSSRLQHRLTNMGVQLLLKSQLQRLEETADGIRVQLDRSRSVEVDAVVAATGLRAETALAQRAGAETHRGVKVDSYLQTTQPDIYALGDCAEINDNVLPFLQPIQLSAMYLAKNLLGASVPLKLPAMLVKIKTPELPLQLAGDSGRRDLRWQMETSAAGMVAQGFDEGGQLCAFAISEDRMKEAFTLLKQLPPASHSPVSGS</sequence>
<dbReference type="InterPro" id="IPR050260">
    <property type="entry name" value="FAD-bd_OxRdtase"/>
</dbReference>
<dbReference type="InterPro" id="IPR036188">
    <property type="entry name" value="FAD/NAD-bd_sf"/>
</dbReference>
<name>A0A090UV39_PSEVU</name>
<feature type="domain" description="FAD/NAD(P)-binding" evidence="9">
    <location>
        <begin position="5"/>
        <end position="275"/>
    </location>
</feature>
<keyword evidence="4" id="KW-0963">Cytoplasm</keyword>
<dbReference type="eggNOG" id="COG0446">
    <property type="taxonomic scope" value="Bacteria"/>
</dbReference>
<dbReference type="PRINTS" id="PR00368">
    <property type="entry name" value="FADPNR"/>
</dbReference>
<feature type="domain" description="Rubredoxin binding" evidence="10">
    <location>
        <begin position="306"/>
        <end position="375"/>
    </location>
</feature>
<dbReference type="GO" id="GO:0005737">
    <property type="term" value="C:cytoplasm"/>
    <property type="evidence" value="ECO:0007669"/>
    <property type="project" value="UniProtKB-SubCell"/>
</dbReference>
<evidence type="ECO:0000256" key="6">
    <source>
        <dbReference type="ARBA" id="ARBA00022827"/>
    </source>
</evidence>
<dbReference type="AlphaFoldDB" id="A0A090UV39"/>
<dbReference type="OrthoDB" id="9808980at2"/>
<dbReference type="Pfam" id="PF18113">
    <property type="entry name" value="Rbx_binding"/>
    <property type="match status" value="1"/>
</dbReference>
<dbReference type="InterPro" id="IPR041364">
    <property type="entry name" value="Rbx-bd"/>
</dbReference>
<dbReference type="PANTHER" id="PTHR43429">
    <property type="entry name" value="PYRIDINE NUCLEOTIDE-DISULFIDE OXIDOREDUCTASE DOMAIN-CONTAINING"/>
    <property type="match status" value="1"/>
</dbReference>
<dbReference type="InterPro" id="IPR023753">
    <property type="entry name" value="FAD/NAD-binding_dom"/>
</dbReference>
<dbReference type="GO" id="GO:0016491">
    <property type="term" value="F:oxidoreductase activity"/>
    <property type="evidence" value="ECO:0007669"/>
    <property type="project" value="UniProtKB-KW"/>
</dbReference>
<keyword evidence="6" id="KW-0274">FAD</keyword>
<comment type="similarity">
    <text evidence="3">Belongs to the FAD-dependent oxidoreductase family.</text>
</comment>
<keyword evidence="8" id="KW-0520">NAD</keyword>
<dbReference type="Gene3D" id="3.50.50.60">
    <property type="entry name" value="FAD/NAD(P)-binding domain"/>
    <property type="match status" value="2"/>
</dbReference>
<organism evidence="11 12">
    <name type="scientific">Pseudescherichia vulneris NBRC 102420</name>
    <dbReference type="NCBI Taxonomy" id="1115515"/>
    <lineage>
        <taxon>Bacteria</taxon>
        <taxon>Pseudomonadati</taxon>
        <taxon>Pseudomonadota</taxon>
        <taxon>Gammaproteobacteria</taxon>
        <taxon>Enterobacterales</taxon>
        <taxon>Enterobacteriaceae</taxon>
        <taxon>Pseudescherichia</taxon>
    </lineage>
</organism>
<evidence type="ECO:0000313" key="12">
    <source>
        <dbReference type="Proteomes" id="UP000029462"/>
    </source>
</evidence>
<dbReference type="PANTHER" id="PTHR43429:SF3">
    <property type="entry name" value="NITRITE REDUCTASE [NAD(P)H]"/>
    <property type="match status" value="1"/>
</dbReference>
<comment type="caution">
    <text evidence="11">The sequence shown here is derived from an EMBL/GenBank/DDBJ whole genome shotgun (WGS) entry which is preliminary data.</text>
</comment>
<evidence type="ECO:0000256" key="8">
    <source>
        <dbReference type="ARBA" id="ARBA00023027"/>
    </source>
</evidence>
<keyword evidence="7" id="KW-0560">Oxidoreductase</keyword>
<evidence type="ECO:0000256" key="4">
    <source>
        <dbReference type="ARBA" id="ARBA00022490"/>
    </source>
</evidence>
<gene>
    <name evidence="11" type="primary">norW</name>
    <name evidence="11" type="ORF">EV102420_02_00590</name>
</gene>
<comment type="cofactor">
    <cofactor evidence="1">
        <name>FAD</name>
        <dbReference type="ChEBI" id="CHEBI:57692"/>
    </cofactor>
</comment>
<dbReference type="Gene3D" id="3.30.390.120">
    <property type="match status" value="1"/>
</dbReference>
<dbReference type="Pfam" id="PF07992">
    <property type="entry name" value="Pyr_redox_2"/>
    <property type="match status" value="1"/>
</dbReference>
<dbReference type="EMBL" id="BBMZ01000002">
    <property type="protein sequence ID" value="GAL56455.1"/>
    <property type="molecule type" value="Genomic_DNA"/>
</dbReference>
<dbReference type="NCBIfam" id="NF003437">
    <property type="entry name" value="PRK04965.1"/>
    <property type="match status" value="1"/>
</dbReference>
<reference evidence="11 12" key="1">
    <citation type="submission" date="2014-09" db="EMBL/GenBank/DDBJ databases">
        <title>Whole genome shotgun sequence of Escherichia vulneris NBRC 102420.</title>
        <authorList>
            <person name="Yoshida Y."/>
            <person name="Hosoyama A."/>
            <person name="Tsuchikane K."/>
            <person name="Ohji S."/>
            <person name="Ichikawa N."/>
            <person name="Kimura A."/>
            <person name="Yamazoe A."/>
            <person name="Ezaki T."/>
            <person name="Fujita N."/>
        </authorList>
    </citation>
    <scope>NUCLEOTIDE SEQUENCE [LARGE SCALE GENOMIC DNA]</scope>
    <source>
        <strain evidence="11 12">NBRC 102420</strain>
    </source>
</reference>
<evidence type="ECO:0000259" key="9">
    <source>
        <dbReference type="Pfam" id="PF07992"/>
    </source>
</evidence>
<keyword evidence="12" id="KW-1185">Reference proteome</keyword>
<evidence type="ECO:0000256" key="3">
    <source>
        <dbReference type="ARBA" id="ARBA00006442"/>
    </source>
</evidence>
<dbReference type="Proteomes" id="UP000029462">
    <property type="component" value="Unassembled WGS sequence"/>
</dbReference>
<dbReference type="STRING" id="1115515.EV102420_02_00590"/>
<dbReference type="PRINTS" id="PR00411">
    <property type="entry name" value="PNDRDTASEI"/>
</dbReference>
<evidence type="ECO:0000256" key="7">
    <source>
        <dbReference type="ARBA" id="ARBA00023002"/>
    </source>
</evidence>
<keyword evidence="5" id="KW-0285">Flavoprotein</keyword>
<proteinExistence type="inferred from homology"/>